<reference evidence="1 2" key="1">
    <citation type="submission" date="2018-11" db="EMBL/GenBank/DDBJ databases">
        <authorList>
            <consortium name="Pathogen Informatics"/>
        </authorList>
    </citation>
    <scope>NUCLEOTIDE SEQUENCE [LARGE SCALE GENOMIC DNA]</scope>
    <source>
        <strain evidence="1 2">Zambia</strain>
    </source>
</reference>
<organism evidence="1 2">
    <name type="scientific">Schistosoma margrebowiei</name>
    <dbReference type="NCBI Taxonomy" id="48269"/>
    <lineage>
        <taxon>Eukaryota</taxon>
        <taxon>Metazoa</taxon>
        <taxon>Spiralia</taxon>
        <taxon>Lophotrochozoa</taxon>
        <taxon>Platyhelminthes</taxon>
        <taxon>Trematoda</taxon>
        <taxon>Digenea</taxon>
        <taxon>Strigeidida</taxon>
        <taxon>Schistosomatoidea</taxon>
        <taxon>Schistosomatidae</taxon>
        <taxon>Schistosoma</taxon>
    </lineage>
</organism>
<protein>
    <submittedName>
        <fullName evidence="1">Uncharacterized protein</fullName>
    </submittedName>
</protein>
<dbReference type="STRING" id="48269.A0A183M9T3"/>
<dbReference type="AlphaFoldDB" id="A0A183M9T3"/>
<name>A0A183M9T3_9TREM</name>
<proteinExistence type="predicted"/>
<gene>
    <name evidence="1" type="ORF">SMRZ_LOCUS12807</name>
</gene>
<accession>A0A183M9T3</accession>
<keyword evidence="2" id="KW-1185">Reference proteome</keyword>
<sequence length="115" mass="13291">MFVSQHYVVSKKRFQLGYNPQKAEGSNFWQISVPKYFQLMPYAICLDNRKASYAYKNVYFSVDANLNWDNPSELERQAIETLRNNPLVNSQAQAASAEHAENINKLMVSCFCELD</sequence>
<dbReference type="Proteomes" id="UP000277204">
    <property type="component" value="Unassembled WGS sequence"/>
</dbReference>
<evidence type="ECO:0000313" key="2">
    <source>
        <dbReference type="Proteomes" id="UP000277204"/>
    </source>
</evidence>
<dbReference type="EMBL" id="UZAI01008509">
    <property type="protein sequence ID" value="VDP02187.1"/>
    <property type="molecule type" value="Genomic_DNA"/>
</dbReference>
<evidence type="ECO:0000313" key="1">
    <source>
        <dbReference type="EMBL" id="VDP02187.1"/>
    </source>
</evidence>